<feature type="region of interest" description="Disordered" evidence="1">
    <location>
        <begin position="38"/>
        <end position="105"/>
    </location>
</feature>
<reference evidence="2 3" key="1">
    <citation type="submission" date="2024-11" db="EMBL/GenBank/DDBJ databases">
        <title>A near-complete genome assembly of Cinchona calisaya.</title>
        <authorList>
            <person name="Lian D.C."/>
            <person name="Zhao X.W."/>
            <person name="Wei L."/>
        </authorList>
    </citation>
    <scope>NUCLEOTIDE SEQUENCE [LARGE SCALE GENOMIC DNA]</scope>
    <source>
        <tissue evidence="2">Nenye</tissue>
    </source>
</reference>
<dbReference type="AlphaFoldDB" id="A0ABD2YPP6"/>
<feature type="compositionally biased region" description="Basic and acidic residues" evidence="1">
    <location>
        <begin position="38"/>
        <end position="87"/>
    </location>
</feature>
<protein>
    <submittedName>
        <fullName evidence="2">Uncharacterized protein</fullName>
    </submittedName>
</protein>
<dbReference type="Proteomes" id="UP001630127">
    <property type="component" value="Unassembled WGS sequence"/>
</dbReference>
<evidence type="ECO:0000256" key="1">
    <source>
        <dbReference type="SAM" id="MobiDB-lite"/>
    </source>
</evidence>
<evidence type="ECO:0000313" key="3">
    <source>
        <dbReference type="Proteomes" id="UP001630127"/>
    </source>
</evidence>
<accession>A0ABD2YPP6</accession>
<gene>
    <name evidence="2" type="ORF">ACH5RR_028753</name>
</gene>
<keyword evidence="3" id="KW-1185">Reference proteome</keyword>
<feature type="compositionally biased region" description="Basic and acidic residues" evidence="1">
    <location>
        <begin position="7"/>
        <end position="21"/>
    </location>
</feature>
<name>A0ABD2YPP6_9GENT</name>
<organism evidence="2 3">
    <name type="scientific">Cinchona calisaya</name>
    <dbReference type="NCBI Taxonomy" id="153742"/>
    <lineage>
        <taxon>Eukaryota</taxon>
        <taxon>Viridiplantae</taxon>
        <taxon>Streptophyta</taxon>
        <taxon>Embryophyta</taxon>
        <taxon>Tracheophyta</taxon>
        <taxon>Spermatophyta</taxon>
        <taxon>Magnoliopsida</taxon>
        <taxon>eudicotyledons</taxon>
        <taxon>Gunneridae</taxon>
        <taxon>Pentapetalae</taxon>
        <taxon>asterids</taxon>
        <taxon>lamiids</taxon>
        <taxon>Gentianales</taxon>
        <taxon>Rubiaceae</taxon>
        <taxon>Cinchonoideae</taxon>
        <taxon>Cinchoneae</taxon>
        <taxon>Cinchona</taxon>
    </lineage>
</organism>
<proteinExistence type="predicted"/>
<sequence>MAGKEVIGNKREGYATMGRREGEGWVIKGRGWDWEKEEIERKEEKKKVGNEEIGKRKEGRSSRQQGKRREMDDRGDEAGEGRKQEVGKRRRSVSVMEGGEVATGE</sequence>
<dbReference type="EMBL" id="JBJUIK010000012">
    <property type="protein sequence ID" value="KAL3509352.1"/>
    <property type="molecule type" value="Genomic_DNA"/>
</dbReference>
<evidence type="ECO:0000313" key="2">
    <source>
        <dbReference type="EMBL" id="KAL3509352.1"/>
    </source>
</evidence>
<comment type="caution">
    <text evidence="2">The sequence shown here is derived from an EMBL/GenBank/DDBJ whole genome shotgun (WGS) entry which is preliminary data.</text>
</comment>
<feature type="region of interest" description="Disordered" evidence="1">
    <location>
        <begin position="1"/>
        <end position="21"/>
    </location>
</feature>